<sequence>MTFFGSGHWLFSIKTFAAAMMALAASFWLDLPRPYWALASVYIASQPLSGATRSKAAYRAVGTLLGAAGAVLMVPNLVAMPFALALAMAIWSGLCLYLSLLDRTPRGYVFLLAGYTAAIVGFPAVDAPETIFDLALSRTEEILIGIACATLVSSLVFPRSVGPVVAERLEAWLRDARAAAVAALDPKSIASVDAHWIGLATEMAEIETLATHLAFDAAVERRSLDQMRRIVPRMLMLFPVLSTISDRLAALADLGGASPRASSLVGQARVVIVATASEAAETDEGALRRDLETVAAPREEARWRDLVEASLCRHVAELLDILSDCDELTKALAEGPHRPTLLRFTVDSRIERIRHLDHGAALHAACTLACAIFACCLIWIGASWPEGSVAAMMGAIVGSLYASQDDPAPSIAGFIEWTIVAMTIAGVYLFVILPHIHNFETLALALAPVYLAFGLLIASPQTFRIGLPLVIVTPTAMAVQELYSADAESFVNSSLAMFSGMALTAIAIALIRSPGARWRARGYRRANRAAFVQAADPLAGNDERLVGLMLDRLFLLAPIAHAVEGDLPEALRDLRTGLNILDARRARSVLRGSRRRRIDVLLKQLSRYFHAGAPTSSRAALSAIDRALAAARCAGDARLLLALVGLRRCLFSAEPPPDWSLSEAKVG</sequence>
<dbReference type="GO" id="GO:0022857">
    <property type="term" value="F:transmembrane transporter activity"/>
    <property type="evidence" value="ECO:0007669"/>
    <property type="project" value="InterPro"/>
</dbReference>
<feature type="transmembrane region" description="Helical" evidence="7">
    <location>
        <begin position="414"/>
        <end position="433"/>
    </location>
</feature>
<evidence type="ECO:0000256" key="2">
    <source>
        <dbReference type="ARBA" id="ARBA00022448"/>
    </source>
</evidence>
<feature type="transmembrane region" description="Helical" evidence="7">
    <location>
        <begin position="107"/>
        <end position="125"/>
    </location>
</feature>
<dbReference type="InterPro" id="IPR006726">
    <property type="entry name" value="PHBA_efflux_AaeB/fusaric-R"/>
</dbReference>
<evidence type="ECO:0000256" key="7">
    <source>
        <dbReference type="SAM" id="Phobius"/>
    </source>
</evidence>
<feature type="transmembrane region" description="Helical" evidence="7">
    <location>
        <begin position="6"/>
        <end position="29"/>
    </location>
</feature>
<dbReference type="AlphaFoldDB" id="A0A549T6A0"/>
<accession>A0A549T6A0</accession>
<keyword evidence="2" id="KW-0813">Transport</keyword>
<evidence type="ECO:0000313" key="9">
    <source>
        <dbReference type="Proteomes" id="UP000316781"/>
    </source>
</evidence>
<dbReference type="PANTHER" id="PTHR30509:SF9">
    <property type="entry name" value="MULTIDRUG RESISTANCE PROTEIN MDTO"/>
    <property type="match status" value="1"/>
</dbReference>
<organism evidence="8 9">
    <name type="scientific">Methylosinus sporium</name>
    <dbReference type="NCBI Taxonomy" id="428"/>
    <lineage>
        <taxon>Bacteria</taxon>
        <taxon>Pseudomonadati</taxon>
        <taxon>Pseudomonadota</taxon>
        <taxon>Alphaproteobacteria</taxon>
        <taxon>Hyphomicrobiales</taxon>
        <taxon>Methylocystaceae</taxon>
        <taxon>Methylosinus</taxon>
    </lineage>
</organism>
<keyword evidence="6 7" id="KW-0472">Membrane</keyword>
<gene>
    <name evidence="8" type="ORF">FM996_02515</name>
</gene>
<protein>
    <submittedName>
        <fullName evidence="8">FUSC family protein</fullName>
    </submittedName>
</protein>
<keyword evidence="3" id="KW-1003">Cell membrane</keyword>
<dbReference type="RefSeq" id="WP_142861689.1">
    <property type="nucleotide sequence ID" value="NZ_VJMF01000012.1"/>
</dbReference>
<feature type="transmembrane region" description="Helical" evidence="7">
    <location>
        <begin position="387"/>
        <end position="402"/>
    </location>
</feature>
<comment type="caution">
    <text evidence="8">The sequence shown here is derived from an EMBL/GenBank/DDBJ whole genome shotgun (WGS) entry which is preliminary data.</text>
</comment>
<evidence type="ECO:0000256" key="3">
    <source>
        <dbReference type="ARBA" id="ARBA00022475"/>
    </source>
</evidence>
<dbReference type="Pfam" id="PF04632">
    <property type="entry name" value="FUSC"/>
    <property type="match status" value="1"/>
</dbReference>
<dbReference type="EMBL" id="VJMF01000012">
    <property type="protein sequence ID" value="TRL37392.1"/>
    <property type="molecule type" value="Genomic_DNA"/>
</dbReference>
<reference evidence="8 9" key="1">
    <citation type="submission" date="2019-07" db="EMBL/GenBank/DDBJ databases">
        <title>Ln-dependent methylotrophs.</title>
        <authorList>
            <person name="Tani A."/>
        </authorList>
    </citation>
    <scope>NUCLEOTIDE SEQUENCE [LARGE SCALE GENOMIC DNA]</scope>
    <source>
        <strain evidence="8 9">SM89A</strain>
    </source>
</reference>
<evidence type="ECO:0000256" key="5">
    <source>
        <dbReference type="ARBA" id="ARBA00022989"/>
    </source>
</evidence>
<evidence type="ECO:0000256" key="1">
    <source>
        <dbReference type="ARBA" id="ARBA00004651"/>
    </source>
</evidence>
<evidence type="ECO:0000256" key="6">
    <source>
        <dbReference type="ARBA" id="ARBA00023136"/>
    </source>
</evidence>
<feature type="transmembrane region" description="Helical" evidence="7">
    <location>
        <begin position="141"/>
        <end position="158"/>
    </location>
</feature>
<feature type="transmembrane region" description="Helical" evidence="7">
    <location>
        <begin position="80"/>
        <end position="100"/>
    </location>
</feature>
<feature type="transmembrane region" description="Helical" evidence="7">
    <location>
        <begin position="439"/>
        <end position="458"/>
    </location>
</feature>
<feature type="transmembrane region" description="Helical" evidence="7">
    <location>
        <begin position="465"/>
        <end position="483"/>
    </location>
</feature>
<dbReference type="Proteomes" id="UP000316781">
    <property type="component" value="Unassembled WGS sequence"/>
</dbReference>
<name>A0A549T6A0_METSR</name>
<feature type="transmembrane region" description="Helical" evidence="7">
    <location>
        <begin position="360"/>
        <end position="381"/>
    </location>
</feature>
<keyword evidence="4 7" id="KW-0812">Transmembrane</keyword>
<comment type="subcellular location">
    <subcellularLocation>
        <location evidence="1">Cell membrane</location>
        <topology evidence="1">Multi-pass membrane protein</topology>
    </subcellularLocation>
</comment>
<evidence type="ECO:0000313" key="8">
    <source>
        <dbReference type="EMBL" id="TRL37392.1"/>
    </source>
</evidence>
<feature type="transmembrane region" description="Helical" evidence="7">
    <location>
        <begin position="489"/>
        <end position="511"/>
    </location>
</feature>
<dbReference type="GO" id="GO:0005886">
    <property type="term" value="C:plasma membrane"/>
    <property type="evidence" value="ECO:0007669"/>
    <property type="project" value="UniProtKB-SubCell"/>
</dbReference>
<keyword evidence="5 7" id="KW-1133">Transmembrane helix</keyword>
<dbReference type="PANTHER" id="PTHR30509">
    <property type="entry name" value="P-HYDROXYBENZOIC ACID EFFLUX PUMP SUBUNIT-RELATED"/>
    <property type="match status" value="1"/>
</dbReference>
<proteinExistence type="predicted"/>
<evidence type="ECO:0000256" key="4">
    <source>
        <dbReference type="ARBA" id="ARBA00022692"/>
    </source>
</evidence>